<reference evidence="2 3" key="1">
    <citation type="submission" date="2022-08" db="EMBL/GenBank/DDBJ databases">
        <title>Reclassification of Massilia species as members of the genera Telluria, Duganella, Pseudoduganella, Mokoshia gen. nov. and Zemynaea gen. nov. using orthogonal and non-orthogonal genome-based approaches.</title>
        <authorList>
            <person name="Bowman J.P."/>
        </authorList>
    </citation>
    <scope>NUCLEOTIDE SEQUENCE [LARGE SCALE GENOMIC DNA]</scope>
    <source>
        <strain evidence="2 3">LMG 28164</strain>
    </source>
</reference>
<accession>A0ABT2ABP9</accession>
<dbReference type="InterPro" id="IPR014262">
    <property type="entry name" value="HAF_rpt"/>
</dbReference>
<sequence>MRRTRYLQSLLAAAALAAPLLAAADPRYAVTALAGAGSMARDINNLGQVVGMTYSGDVYRAFVHGDGGLTDIGTLGGAGSWANAINDLGQIVGNAQTADGGSYGFLYSGGTMSALTGGRYMQANGINNGGTIVGAMYVTTPEDSYYHAFTWTNGSVTDLGTLSYGDGSRAYAINNQGDVVGAAANVFHGEPNRPEDPFIYRDGVMTGLGNLGGPWSAALSVNDLGQVVGYLGVDSIPGNPGELYPTSAFLYVDGKMEVIGDLAPNRVSLAKDINNLGQVVGSVGLNGDYHAFLFEDGAMTDLNTLIDPASGWTITDAAAINDLQQIAAQACRGGVCQAVRLDLVSAVPEPPVFALLAAGLALGLARGEWRIRGFRRPVRRRRG</sequence>
<dbReference type="Proteomes" id="UP001205560">
    <property type="component" value="Unassembled WGS sequence"/>
</dbReference>
<proteinExistence type="predicted"/>
<keyword evidence="3" id="KW-1185">Reference proteome</keyword>
<dbReference type="EMBL" id="JANUGX010000028">
    <property type="protein sequence ID" value="MCS0591535.1"/>
    <property type="molecule type" value="Genomic_DNA"/>
</dbReference>
<feature type="signal peptide" evidence="1">
    <location>
        <begin position="1"/>
        <end position="24"/>
    </location>
</feature>
<feature type="chain" id="PRO_5046979234" evidence="1">
    <location>
        <begin position="25"/>
        <end position="383"/>
    </location>
</feature>
<protein>
    <submittedName>
        <fullName evidence="2">HAF repeat-containing protein</fullName>
    </submittedName>
</protein>
<keyword evidence="1" id="KW-0732">Signal</keyword>
<name>A0ABT2ABP9_9BURK</name>
<organism evidence="2 3">
    <name type="scientific">Massilia norwichensis</name>
    <dbReference type="NCBI Taxonomy" id="1442366"/>
    <lineage>
        <taxon>Bacteria</taxon>
        <taxon>Pseudomonadati</taxon>
        <taxon>Pseudomonadota</taxon>
        <taxon>Betaproteobacteria</taxon>
        <taxon>Burkholderiales</taxon>
        <taxon>Oxalobacteraceae</taxon>
        <taxon>Telluria group</taxon>
        <taxon>Massilia</taxon>
    </lineage>
</organism>
<evidence type="ECO:0000313" key="2">
    <source>
        <dbReference type="EMBL" id="MCS0591535.1"/>
    </source>
</evidence>
<gene>
    <name evidence="2" type="ORF">NX782_20300</name>
</gene>
<dbReference type="RefSeq" id="WP_258847302.1">
    <property type="nucleotide sequence ID" value="NZ_JANUGX010000028.1"/>
</dbReference>
<comment type="caution">
    <text evidence="2">The sequence shown here is derived from an EMBL/GenBank/DDBJ whole genome shotgun (WGS) entry which is preliminary data.</text>
</comment>
<evidence type="ECO:0000313" key="3">
    <source>
        <dbReference type="Proteomes" id="UP001205560"/>
    </source>
</evidence>
<dbReference type="NCBIfam" id="TIGR02913">
    <property type="entry name" value="HAF_rpt"/>
    <property type="match status" value="5"/>
</dbReference>
<evidence type="ECO:0000256" key="1">
    <source>
        <dbReference type="SAM" id="SignalP"/>
    </source>
</evidence>